<reference evidence="8" key="1">
    <citation type="submission" date="2022-12" db="EMBL/GenBank/DDBJ databases">
        <authorList>
            <person name="Petersen C."/>
        </authorList>
    </citation>
    <scope>NUCLEOTIDE SEQUENCE</scope>
    <source>
        <strain evidence="8">IBT 15544</strain>
    </source>
</reference>
<sequence>MGNEATRVNPFVVNDRRVDIHITVRGSDWYWAVMSTMGLTMLGIMTLSFLKPATSPWLRTWDGFLSMFNGNAAAAWLRASTARFGGCGTVAGEDPFIIPHLVVSDLAIAFLGGTPDVCLSDRSHPVDMFPELHHGCHGSRWGSRYYGFWIFTWLLIGYCLVWAPRPYARALGQNIRLVHALSSSWIWFLWMLYPVCWGVSEGGNVIAPDSEFIFYGILDCCLIPVTSALFLALHWRIDPLRLGLYMRNCNDPIGGYQTPMASGALQNGSPRGLSIRNYKHEKGHGPGNEPSDAHSLA</sequence>
<feature type="transmembrane region" description="Helical" evidence="7">
    <location>
        <begin position="145"/>
        <end position="163"/>
    </location>
</feature>
<evidence type="ECO:0000256" key="2">
    <source>
        <dbReference type="ARBA" id="ARBA00008130"/>
    </source>
</evidence>
<dbReference type="Proteomes" id="UP001150904">
    <property type="component" value="Unassembled WGS sequence"/>
</dbReference>
<reference evidence="8" key="2">
    <citation type="journal article" date="2023" name="IMA Fungus">
        <title>Comparative genomic study of the Penicillium genus elucidates a diverse pangenome and 15 lateral gene transfer events.</title>
        <authorList>
            <person name="Petersen C."/>
            <person name="Sorensen T."/>
            <person name="Nielsen M.R."/>
            <person name="Sondergaard T.E."/>
            <person name="Sorensen J.L."/>
            <person name="Fitzpatrick D.A."/>
            <person name="Frisvad J.C."/>
            <person name="Nielsen K.L."/>
        </authorList>
    </citation>
    <scope>NUCLEOTIDE SEQUENCE</scope>
    <source>
        <strain evidence="8">IBT 15544</strain>
    </source>
</reference>
<gene>
    <name evidence="8" type="ORF">N7498_008917</name>
</gene>
<feature type="region of interest" description="Disordered" evidence="6">
    <location>
        <begin position="278"/>
        <end position="297"/>
    </location>
</feature>
<evidence type="ECO:0000256" key="6">
    <source>
        <dbReference type="SAM" id="MobiDB-lite"/>
    </source>
</evidence>
<dbReference type="PANTHER" id="PTHR28286:SF1">
    <property type="entry name" value="30 KDA HEAT SHOCK PROTEIN-RELATED"/>
    <property type="match status" value="1"/>
</dbReference>
<feature type="transmembrane region" description="Helical" evidence="7">
    <location>
        <begin position="29"/>
        <end position="50"/>
    </location>
</feature>
<name>A0A9W9JEE5_9EURO</name>
<evidence type="ECO:0000313" key="8">
    <source>
        <dbReference type="EMBL" id="KAJ5195479.1"/>
    </source>
</evidence>
<feature type="transmembrane region" description="Helical" evidence="7">
    <location>
        <begin position="213"/>
        <end position="237"/>
    </location>
</feature>
<protein>
    <submittedName>
        <fullName evidence="8">Uncharacterized protein</fullName>
    </submittedName>
</protein>
<evidence type="ECO:0000256" key="4">
    <source>
        <dbReference type="ARBA" id="ARBA00022989"/>
    </source>
</evidence>
<evidence type="ECO:0000256" key="1">
    <source>
        <dbReference type="ARBA" id="ARBA00004141"/>
    </source>
</evidence>
<dbReference type="OrthoDB" id="536545at2759"/>
<evidence type="ECO:0000256" key="7">
    <source>
        <dbReference type="SAM" id="Phobius"/>
    </source>
</evidence>
<feature type="transmembrane region" description="Helical" evidence="7">
    <location>
        <begin position="175"/>
        <end position="193"/>
    </location>
</feature>
<evidence type="ECO:0000313" key="9">
    <source>
        <dbReference type="Proteomes" id="UP001150904"/>
    </source>
</evidence>
<keyword evidence="4 7" id="KW-1133">Transmembrane helix</keyword>
<organism evidence="8 9">
    <name type="scientific">Penicillium cinerascens</name>
    <dbReference type="NCBI Taxonomy" id="70096"/>
    <lineage>
        <taxon>Eukaryota</taxon>
        <taxon>Fungi</taxon>
        <taxon>Dikarya</taxon>
        <taxon>Ascomycota</taxon>
        <taxon>Pezizomycotina</taxon>
        <taxon>Eurotiomycetes</taxon>
        <taxon>Eurotiomycetidae</taxon>
        <taxon>Eurotiales</taxon>
        <taxon>Aspergillaceae</taxon>
        <taxon>Penicillium</taxon>
    </lineage>
</organism>
<comment type="caution">
    <text evidence="8">The sequence shown here is derived from an EMBL/GenBank/DDBJ whole genome shotgun (WGS) entry which is preliminary data.</text>
</comment>
<keyword evidence="9" id="KW-1185">Reference proteome</keyword>
<dbReference type="AlphaFoldDB" id="A0A9W9JEE5"/>
<comment type="similarity">
    <text evidence="2">Belongs to the archaeal/bacterial/fungal opsin family.</text>
</comment>
<accession>A0A9W9JEE5</accession>
<comment type="subcellular location">
    <subcellularLocation>
        <location evidence="1">Membrane</location>
        <topology evidence="1">Multi-pass membrane protein</topology>
    </subcellularLocation>
</comment>
<evidence type="ECO:0000256" key="5">
    <source>
        <dbReference type="ARBA" id="ARBA00023136"/>
    </source>
</evidence>
<dbReference type="SMART" id="SM01021">
    <property type="entry name" value="Bac_rhodopsin"/>
    <property type="match status" value="1"/>
</dbReference>
<dbReference type="PANTHER" id="PTHR28286">
    <property type="match status" value="1"/>
</dbReference>
<dbReference type="GO" id="GO:0005886">
    <property type="term" value="C:plasma membrane"/>
    <property type="evidence" value="ECO:0007669"/>
    <property type="project" value="TreeGrafter"/>
</dbReference>
<dbReference type="GeneID" id="83183280"/>
<dbReference type="GO" id="GO:0005783">
    <property type="term" value="C:endoplasmic reticulum"/>
    <property type="evidence" value="ECO:0007669"/>
    <property type="project" value="TreeGrafter"/>
</dbReference>
<dbReference type="Gene3D" id="1.20.1070.10">
    <property type="entry name" value="Rhodopsin 7-helix transmembrane proteins"/>
    <property type="match status" value="1"/>
</dbReference>
<dbReference type="EMBL" id="JAPQKR010000015">
    <property type="protein sequence ID" value="KAJ5195479.1"/>
    <property type="molecule type" value="Genomic_DNA"/>
</dbReference>
<evidence type="ECO:0000256" key="3">
    <source>
        <dbReference type="ARBA" id="ARBA00022692"/>
    </source>
</evidence>
<proteinExistence type="inferred from homology"/>
<dbReference type="RefSeq" id="XP_058305967.1">
    <property type="nucleotide sequence ID" value="XM_058455979.1"/>
</dbReference>
<dbReference type="SUPFAM" id="SSF81321">
    <property type="entry name" value="Family A G protein-coupled receptor-like"/>
    <property type="match status" value="1"/>
</dbReference>
<keyword evidence="3 7" id="KW-0812">Transmembrane</keyword>
<dbReference type="InterPro" id="IPR001425">
    <property type="entry name" value="Arc/bac/fun_rhodopsins"/>
</dbReference>
<keyword evidence="5 7" id="KW-0472">Membrane</keyword>